<dbReference type="RefSeq" id="WP_386412570.1">
    <property type="nucleotide sequence ID" value="NZ_JBHSZO010000006.1"/>
</dbReference>
<dbReference type="Pfam" id="PF13528">
    <property type="entry name" value="Glyco_trans_1_3"/>
    <property type="match status" value="1"/>
</dbReference>
<accession>A0ABW2G9Z8</accession>
<sequence length="382" mass="42979">MFGNANVRPLSVIIGVNGIGMGHTVRQSVIAQFLRDRGHHVRIVTNGVGRAEYFRDLGFTAWDAWMPTLLARGDRIHARDAVRANLRQAPAGLLRHLQLRRAVRNSGVPDVFVTDYEPNTPRLAYHFDRPLISIDQQSKYRHLDLPVVGRYARTADEQRLRYFAPRVDRSFICSYVPLDAEGRQVEFIAPVVPDAVRSAPTTIEPLATAYFSRYFDHGPQESVRQLASIFRQSVPDRKLRIYTQPSELRSLRGYADARVEVRAFDREAFIADMARSEAVFSNAGFNLISEALVLGKPVHLVPLPTYDQHWCAQVVDEAGLGTSAPRIEAQSVLDFLARARSLRDNVVRHRDLHLLADPRERIAAYLESRSTIDGPMPAPVAG</sequence>
<reference evidence="2" key="1">
    <citation type="journal article" date="2019" name="Int. J. Syst. Evol. Microbiol.">
        <title>The Global Catalogue of Microorganisms (GCM) 10K type strain sequencing project: providing services to taxonomists for standard genome sequencing and annotation.</title>
        <authorList>
            <consortium name="The Broad Institute Genomics Platform"/>
            <consortium name="The Broad Institute Genome Sequencing Center for Infectious Disease"/>
            <person name="Wu L."/>
            <person name="Ma J."/>
        </authorList>
    </citation>
    <scope>NUCLEOTIDE SEQUENCE [LARGE SCALE GENOMIC DNA]</scope>
    <source>
        <strain evidence="2">CGMCC 1.13681</strain>
    </source>
</reference>
<dbReference type="SUPFAM" id="SSF53756">
    <property type="entry name" value="UDP-Glycosyltransferase/glycogen phosphorylase"/>
    <property type="match status" value="1"/>
</dbReference>
<protein>
    <submittedName>
        <fullName evidence="1">Glycosyltransferase family protein</fullName>
    </submittedName>
</protein>
<evidence type="ECO:0000313" key="2">
    <source>
        <dbReference type="Proteomes" id="UP001596413"/>
    </source>
</evidence>
<dbReference type="Gene3D" id="3.40.50.2000">
    <property type="entry name" value="Glycogen Phosphorylase B"/>
    <property type="match status" value="1"/>
</dbReference>
<gene>
    <name evidence="1" type="ORF">ACFQLX_05495</name>
</gene>
<proteinExistence type="predicted"/>
<organism evidence="1 2">
    <name type="scientific">Streptomyces polyrhachis</name>
    <dbReference type="NCBI Taxonomy" id="1282885"/>
    <lineage>
        <taxon>Bacteria</taxon>
        <taxon>Bacillati</taxon>
        <taxon>Actinomycetota</taxon>
        <taxon>Actinomycetes</taxon>
        <taxon>Kitasatosporales</taxon>
        <taxon>Streptomycetaceae</taxon>
        <taxon>Streptomyces</taxon>
    </lineage>
</organism>
<name>A0ABW2G9Z8_9ACTN</name>
<dbReference type="Proteomes" id="UP001596413">
    <property type="component" value="Unassembled WGS sequence"/>
</dbReference>
<evidence type="ECO:0000313" key="1">
    <source>
        <dbReference type="EMBL" id="MFC7217630.1"/>
    </source>
</evidence>
<comment type="caution">
    <text evidence="1">The sequence shown here is derived from an EMBL/GenBank/DDBJ whole genome shotgun (WGS) entry which is preliminary data.</text>
</comment>
<dbReference type="EMBL" id="JBHSZO010000006">
    <property type="protein sequence ID" value="MFC7217630.1"/>
    <property type="molecule type" value="Genomic_DNA"/>
</dbReference>
<keyword evidence="2" id="KW-1185">Reference proteome</keyword>